<reference evidence="2 3" key="3">
    <citation type="submission" date="2019-11" db="EMBL/GenBank/DDBJ databases">
        <title>A de novo genome assembly of a pear dwarfing rootstock.</title>
        <authorList>
            <person name="Wang F."/>
            <person name="Wang J."/>
            <person name="Li S."/>
            <person name="Zhang Y."/>
            <person name="Fang M."/>
            <person name="Ma L."/>
            <person name="Zhao Y."/>
            <person name="Jiang S."/>
        </authorList>
    </citation>
    <scope>NUCLEOTIDE SEQUENCE [LARGE SCALE GENOMIC DNA]</scope>
    <source>
        <strain evidence="2">S2</strain>
        <tissue evidence="2">Leaf</tissue>
    </source>
</reference>
<accession>A0A5N5I994</accession>
<feature type="transmembrane region" description="Helical" evidence="1">
    <location>
        <begin position="39"/>
        <end position="58"/>
    </location>
</feature>
<dbReference type="EMBL" id="SMOL01000004">
    <property type="protein sequence ID" value="KAB2636746.1"/>
    <property type="molecule type" value="Genomic_DNA"/>
</dbReference>
<evidence type="ECO:0000256" key="1">
    <source>
        <dbReference type="SAM" id="Phobius"/>
    </source>
</evidence>
<keyword evidence="1" id="KW-0812">Transmembrane</keyword>
<organism evidence="2 3">
    <name type="scientific">Pyrus ussuriensis x Pyrus communis</name>
    <dbReference type="NCBI Taxonomy" id="2448454"/>
    <lineage>
        <taxon>Eukaryota</taxon>
        <taxon>Viridiplantae</taxon>
        <taxon>Streptophyta</taxon>
        <taxon>Embryophyta</taxon>
        <taxon>Tracheophyta</taxon>
        <taxon>Spermatophyta</taxon>
        <taxon>Magnoliopsida</taxon>
        <taxon>eudicotyledons</taxon>
        <taxon>Gunneridae</taxon>
        <taxon>Pentapetalae</taxon>
        <taxon>rosids</taxon>
        <taxon>fabids</taxon>
        <taxon>Rosales</taxon>
        <taxon>Rosaceae</taxon>
        <taxon>Amygdaloideae</taxon>
        <taxon>Maleae</taxon>
        <taxon>Pyrus</taxon>
    </lineage>
</organism>
<proteinExistence type="predicted"/>
<comment type="caution">
    <text evidence="2">The sequence shown here is derived from an EMBL/GenBank/DDBJ whole genome shotgun (WGS) entry which is preliminary data.</text>
</comment>
<sequence>MKVASSCSTRLRQLPTKRKNRQFSDLLITYALVYEMNEVLVFFHGMEVLNISVLVYFIE</sequence>
<reference evidence="3" key="2">
    <citation type="submission" date="2019-10" db="EMBL/GenBank/DDBJ databases">
        <title>A de novo genome assembly of a pear dwarfing rootstock.</title>
        <authorList>
            <person name="Wang F."/>
            <person name="Wang J."/>
            <person name="Li S."/>
            <person name="Zhang Y."/>
            <person name="Fang M."/>
            <person name="Ma L."/>
            <person name="Zhao Y."/>
            <person name="Jiang S."/>
        </authorList>
    </citation>
    <scope>NUCLEOTIDE SEQUENCE [LARGE SCALE GENOMIC DNA]</scope>
</reference>
<keyword evidence="3" id="KW-1185">Reference proteome</keyword>
<reference evidence="2 3" key="1">
    <citation type="submission" date="2019-09" db="EMBL/GenBank/DDBJ databases">
        <authorList>
            <person name="Ou C."/>
        </authorList>
    </citation>
    <scope>NUCLEOTIDE SEQUENCE [LARGE SCALE GENOMIC DNA]</scope>
    <source>
        <strain evidence="2">S2</strain>
        <tissue evidence="2">Leaf</tissue>
    </source>
</reference>
<protein>
    <submittedName>
        <fullName evidence="2">F-box/kelch-repeat protein</fullName>
    </submittedName>
</protein>
<gene>
    <name evidence="2" type="ORF">D8674_027280</name>
</gene>
<dbReference type="Proteomes" id="UP000327157">
    <property type="component" value="Chromosome 5"/>
</dbReference>
<evidence type="ECO:0000313" key="2">
    <source>
        <dbReference type="EMBL" id="KAB2636746.1"/>
    </source>
</evidence>
<dbReference type="AlphaFoldDB" id="A0A5N5I994"/>
<keyword evidence="1" id="KW-0472">Membrane</keyword>
<name>A0A5N5I994_9ROSA</name>
<keyword evidence="1" id="KW-1133">Transmembrane helix</keyword>
<evidence type="ECO:0000313" key="3">
    <source>
        <dbReference type="Proteomes" id="UP000327157"/>
    </source>
</evidence>